<reference evidence="8 9" key="1">
    <citation type="submission" date="2024-08" db="EMBL/GenBank/DDBJ databases">
        <title>Whole-genome sequencing of halo(alkali)philic microorganisms from hypersaline lakes.</title>
        <authorList>
            <person name="Sorokin D.Y."/>
            <person name="Merkel A.Y."/>
            <person name="Messina E."/>
            <person name="Yakimov M."/>
        </authorList>
    </citation>
    <scope>NUCLEOTIDE SEQUENCE [LARGE SCALE GENOMIC DNA]</scope>
    <source>
        <strain evidence="8 9">AB-hyl4</strain>
    </source>
</reference>
<evidence type="ECO:0000259" key="7">
    <source>
        <dbReference type="Pfam" id="PF13396"/>
    </source>
</evidence>
<gene>
    <name evidence="8" type="ORF">ACERK3_18215</name>
</gene>
<evidence type="ECO:0000256" key="4">
    <source>
        <dbReference type="ARBA" id="ARBA00022989"/>
    </source>
</evidence>
<evidence type="ECO:0000256" key="6">
    <source>
        <dbReference type="SAM" id="Phobius"/>
    </source>
</evidence>
<dbReference type="Pfam" id="PF13396">
    <property type="entry name" value="PLDc_N"/>
    <property type="match status" value="1"/>
</dbReference>
<dbReference type="RefSeq" id="WP_425347136.1">
    <property type="nucleotide sequence ID" value="NZ_JBGUBD010000017.1"/>
</dbReference>
<evidence type="ECO:0000256" key="2">
    <source>
        <dbReference type="ARBA" id="ARBA00022475"/>
    </source>
</evidence>
<organism evidence="8 9">
    <name type="scientific">Natronomicrosphaera hydrolytica</name>
    <dbReference type="NCBI Taxonomy" id="3242702"/>
    <lineage>
        <taxon>Bacteria</taxon>
        <taxon>Pseudomonadati</taxon>
        <taxon>Planctomycetota</taxon>
        <taxon>Phycisphaerae</taxon>
        <taxon>Phycisphaerales</taxon>
        <taxon>Phycisphaeraceae</taxon>
        <taxon>Natronomicrosphaera</taxon>
    </lineage>
</organism>
<comment type="caution">
    <text evidence="8">The sequence shown here is derived from an EMBL/GenBank/DDBJ whole genome shotgun (WGS) entry which is preliminary data.</text>
</comment>
<feature type="transmembrane region" description="Helical" evidence="6">
    <location>
        <begin position="12"/>
        <end position="39"/>
    </location>
</feature>
<keyword evidence="3 6" id="KW-0812">Transmembrane</keyword>
<comment type="subcellular location">
    <subcellularLocation>
        <location evidence="1">Cell membrane</location>
        <topology evidence="1">Multi-pass membrane protein</topology>
    </subcellularLocation>
</comment>
<dbReference type="EMBL" id="JBGUBD010000017">
    <property type="protein sequence ID" value="MFA9480212.1"/>
    <property type="molecule type" value="Genomic_DNA"/>
</dbReference>
<dbReference type="InterPro" id="IPR027379">
    <property type="entry name" value="CLS_N"/>
</dbReference>
<evidence type="ECO:0000313" key="9">
    <source>
        <dbReference type="Proteomes" id="UP001575105"/>
    </source>
</evidence>
<dbReference type="Proteomes" id="UP001575105">
    <property type="component" value="Unassembled WGS sequence"/>
</dbReference>
<sequence length="91" mass="10131">MHQPSPDVTVALPLFLMLLMCCVLPVVAGLFAFWLWALIDCVRRDFNGNDKVIWVLVIVLLSWLGALIYLIVGRPQGTMPDRTPPPGARSD</sequence>
<evidence type="ECO:0000256" key="3">
    <source>
        <dbReference type="ARBA" id="ARBA00022692"/>
    </source>
</evidence>
<keyword evidence="2" id="KW-1003">Cell membrane</keyword>
<keyword evidence="5 6" id="KW-0472">Membrane</keyword>
<evidence type="ECO:0000256" key="1">
    <source>
        <dbReference type="ARBA" id="ARBA00004651"/>
    </source>
</evidence>
<evidence type="ECO:0000256" key="5">
    <source>
        <dbReference type="ARBA" id="ARBA00023136"/>
    </source>
</evidence>
<protein>
    <submittedName>
        <fullName evidence="8">PLD nuclease N-terminal domain-containing protein</fullName>
    </submittedName>
</protein>
<keyword evidence="9" id="KW-1185">Reference proteome</keyword>
<feature type="domain" description="Cardiolipin synthase N-terminal" evidence="7">
    <location>
        <begin position="32"/>
        <end position="74"/>
    </location>
</feature>
<feature type="transmembrane region" description="Helical" evidence="6">
    <location>
        <begin position="51"/>
        <end position="72"/>
    </location>
</feature>
<accession>A0ABV4U9B9</accession>
<proteinExistence type="predicted"/>
<evidence type="ECO:0000313" key="8">
    <source>
        <dbReference type="EMBL" id="MFA9480212.1"/>
    </source>
</evidence>
<keyword evidence="4 6" id="KW-1133">Transmembrane helix</keyword>
<name>A0ABV4U9B9_9BACT</name>